<protein>
    <submittedName>
        <fullName evidence="2">Uncharacterized protein</fullName>
    </submittedName>
</protein>
<gene>
    <name evidence="2" type="ORF">E5987_02685</name>
</gene>
<dbReference type="Proteomes" id="UP000472580">
    <property type="component" value="Unassembled WGS sequence"/>
</dbReference>
<keyword evidence="1" id="KW-0472">Membrane</keyword>
<feature type="transmembrane region" description="Helical" evidence="1">
    <location>
        <begin position="120"/>
        <end position="147"/>
    </location>
</feature>
<feature type="transmembrane region" description="Helical" evidence="1">
    <location>
        <begin position="49"/>
        <end position="66"/>
    </location>
</feature>
<dbReference type="AlphaFoldDB" id="A0A6L6YGZ8"/>
<keyword evidence="1" id="KW-0812">Transmembrane</keyword>
<feature type="transmembrane region" description="Helical" evidence="1">
    <location>
        <begin position="15"/>
        <end position="37"/>
    </location>
</feature>
<sequence>MNKSSHLPIALWNPLWTIIWSFLFTPIFGAFLQRTNWSDMGEADETSTCGLWVFLGFVYMGGYLFAEPWLPESEFSEFYFFGSYLIVYILWIVTSGWKQVKAVKERYGDDYHHKLWGKPIMLGAAGLLLWMAISLTYIIGLLASGIISADIVKP</sequence>
<evidence type="ECO:0000313" key="3">
    <source>
        <dbReference type="Proteomes" id="UP000472580"/>
    </source>
</evidence>
<keyword evidence="1" id="KW-1133">Transmembrane helix</keyword>
<organism evidence="2 3">
    <name type="scientific">Parasutterella muris</name>
    <dbReference type="NCBI Taxonomy" id="2565572"/>
    <lineage>
        <taxon>Bacteria</taxon>
        <taxon>Pseudomonadati</taxon>
        <taxon>Pseudomonadota</taxon>
        <taxon>Betaproteobacteria</taxon>
        <taxon>Burkholderiales</taxon>
        <taxon>Sutterellaceae</taxon>
        <taxon>Parasutterella</taxon>
    </lineage>
</organism>
<accession>A0A6L6YGZ8</accession>
<keyword evidence="3" id="KW-1185">Reference proteome</keyword>
<dbReference type="OrthoDB" id="8592519at2"/>
<reference evidence="2 3" key="1">
    <citation type="submission" date="2019-12" db="EMBL/GenBank/DDBJ databases">
        <title>Microbes associate with the intestines of laboratory mice.</title>
        <authorList>
            <person name="Navarre W."/>
            <person name="Wong E."/>
        </authorList>
    </citation>
    <scope>NUCLEOTIDE SEQUENCE [LARGE SCALE GENOMIC DNA]</scope>
    <source>
        <strain evidence="2 3">NM82_D38</strain>
    </source>
</reference>
<evidence type="ECO:0000313" key="2">
    <source>
        <dbReference type="EMBL" id="MVX56112.1"/>
    </source>
</evidence>
<comment type="caution">
    <text evidence="2">The sequence shown here is derived from an EMBL/GenBank/DDBJ whole genome shotgun (WGS) entry which is preliminary data.</text>
</comment>
<dbReference type="EMBL" id="WSRP01000005">
    <property type="protein sequence ID" value="MVX56112.1"/>
    <property type="molecule type" value="Genomic_DNA"/>
</dbReference>
<evidence type="ECO:0000256" key="1">
    <source>
        <dbReference type="SAM" id="Phobius"/>
    </source>
</evidence>
<name>A0A6L6YGZ8_9BURK</name>
<dbReference type="RefSeq" id="WP_160334543.1">
    <property type="nucleotide sequence ID" value="NZ_CALPCR010000027.1"/>
</dbReference>
<proteinExistence type="predicted"/>
<feature type="transmembrane region" description="Helical" evidence="1">
    <location>
        <begin position="78"/>
        <end position="97"/>
    </location>
</feature>